<name>A0A812L9I1_9DINO</name>
<organism evidence="1 2">
    <name type="scientific">Symbiodinium natans</name>
    <dbReference type="NCBI Taxonomy" id="878477"/>
    <lineage>
        <taxon>Eukaryota</taxon>
        <taxon>Sar</taxon>
        <taxon>Alveolata</taxon>
        <taxon>Dinophyceae</taxon>
        <taxon>Suessiales</taxon>
        <taxon>Symbiodiniaceae</taxon>
        <taxon>Symbiodinium</taxon>
    </lineage>
</organism>
<protein>
    <submittedName>
        <fullName evidence="1">Uncharacterized protein</fullName>
    </submittedName>
</protein>
<dbReference type="OrthoDB" id="426466at2759"/>
<comment type="caution">
    <text evidence="1">The sequence shown here is derived from an EMBL/GenBank/DDBJ whole genome shotgun (WGS) entry which is preliminary data.</text>
</comment>
<accession>A0A812L9I1</accession>
<dbReference type="Proteomes" id="UP000604046">
    <property type="component" value="Unassembled WGS sequence"/>
</dbReference>
<dbReference type="AlphaFoldDB" id="A0A812L9I1"/>
<reference evidence="1" key="1">
    <citation type="submission" date="2021-02" db="EMBL/GenBank/DDBJ databases">
        <authorList>
            <person name="Dougan E. K."/>
            <person name="Rhodes N."/>
            <person name="Thang M."/>
            <person name="Chan C."/>
        </authorList>
    </citation>
    <scope>NUCLEOTIDE SEQUENCE</scope>
</reference>
<gene>
    <name evidence="1" type="ORF">SNAT2548_LOCUS10757</name>
</gene>
<evidence type="ECO:0000313" key="2">
    <source>
        <dbReference type="Proteomes" id="UP000604046"/>
    </source>
</evidence>
<proteinExistence type="predicted"/>
<sequence length="135" mass="15148">MAVAAPSASQQGLHEEAHQNILSPEMASILGECLTEVLKELQNQVPPDEQVHILDAFNKAWAKEIAKLPRLWRVSLRGRLQSFSFAGQDQFVDIRDAEVQTPDFTYAGLPVRIQGKLKEGGARRKKRRVVDSEED</sequence>
<dbReference type="EMBL" id="CAJNDS010000911">
    <property type="protein sequence ID" value="CAE7240382.1"/>
    <property type="molecule type" value="Genomic_DNA"/>
</dbReference>
<evidence type="ECO:0000313" key="1">
    <source>
        <dbReference type="EMBL" id="CAE7240382.1"/>
    </source>
</evidence>
<keyword evidence="2" id="KW-1185">Reference proteome</keyword>